<organism evidence="1 2">
    <name type="scientific">Melaminivora alkalimesophila</name>
    <dbReference type="NCBI Taxonomy" id="1165852"/>
    <lineage>
        <taxon>Bacteria</taxon>
        <taxon>Pseudomonadati</taxon>
        <taxon>Pseudomonadota</taxon>
        <taxon>Betaproteobacteria</taxon>
        <taxon>Burkholderiales</taxon>
        <taxon>Comamonadaceae</taxon>
        <taxon>Melaminivora</taxon>
    </lineage>
</organism>
<comment type="caution">
    <text evidence="1">The sequence shown here is derived from an EMBL/GenBank/DDBJ whole genome shotgun (WGS) entry which is preliminary data.</text>
</comment>
<protein>
    <recommendedName>
        <fullName evidence="3">Uracil DNA glycosylase superfamily protein</fullName>
    </recommendedName>
</protein>
<evidence type="ECO:0008006" key="3">
    <source>
        <dbReference type="Google" id="ProtNLM"/>
    </source>
</evidence>
<gene>
    <name evidence="1" type="ORF">DFR36_106189</name>
</gene>
<keyword evidence="2" id="KW-1185">Reference proteome</keyword>
<dbReference type="Proteomes" id="UP000246483">
    <property type="component" value="Unassembled WGS sequence"/>
</dbReference>
<name>A0A317R9R2_9BURK</name>
<dbReference type="RefSeq" id="WP_141630301.1">
    <property type="nucleotide sequence ID" value="NZ_ALEE01000033.1"/>
</dbReference>
<accession>A0A317R9R2</accession>
<dbReference type="AlphaFoldDB" id="A0A317R9R2"/>
<proteinExistence type="predicted"/>
<evidence type="ECO:0000313" key="1">
    <source>
        <dbReference type="EMBL" id="PWW45699.1"/>
    </source>
</evidence>
<sequence>MDTLKHQVITKDFPENLDGGIMICGINFGYSAEDEALEKAGIIAAQDPLSFFSDKAVNNTRFRNKILAWLSSWGFEFVTQNGKEGAFERTFFQTNWLDTQTRSITSDGSITVNTLVQEADGFLRLLESRKPSVIIFVGGLMIEALNDIQIRQRVVSILGERSGNAKIYRADPPNYTGTKFKLLAQKFGETQIISLPHPQARGISDEYVAALKPPIHVIHKIIEKQMQKGRSHVSL</sequence>
<evidence type="ECO:0000313" key="2">
    <source>
        <dbReference type="Proteomes" id="UP000246483"/>
    </source>
</evidence>
<dbReference type="EMBL" id="QGUB01000006">
    <property type="protein sequence ID" value="PWW45699.1"/>
    <property type="molecule type" value="Genomic_DNA"/>
</dbReference>
<dbReference type="OrthoDB" id="5322443at2"/>
<reference evidence="1 2" key="1">
    <citation type="submission" date="2018-05" db="EMBL/GenBank/DDBJ databases">
        <title>Genomic Encyclopedia of Type Strains, Phase IV (KMG-IV): sequencing the most valuable type-strain genomes for metagenomic binning, comparative biology and taxonomic classification.</title>
        <authorList>
            <person name="Goeker M."/>
        </authorList>
    </citation>
    <scope>NUCLEOTIDE SEQUENCE [LARGE SCALE GENOMIC DNA]</scope>
    <source>
        <strain evidence="1 2">DSM 26006</strain>
    </source>
</reference>